<comment type="caution">
    <text evidence="17">The sequence shown here is derived from an EMBL/GenBank/DDBJ whole genome shotgun (WGS) entry which is preliminary data.</text>
</comment>
<evidence type="ECO:0000256" key="2">
    <source>
        <dbReference type="ARBA" id="ARBA00022676"/>
    </source>
</evidence>
<dbReference type="AlphaFoldDB" id="A0A2G9XCW6"/>
<dbReference type="Proteomes" id="UP000231388">
    <property type="component" value="Unassembled WGS sequence"/>
</dbReference>
<dbReference type="PANTHER" id="PTHR30474">
    <property type="entry name" value="CELL CYCLE PROTEIN"/>
    <property type="match status" value="1"/>
</dbReference>
<reference evidence="17 18" key="1">
    <citation type="submission" date="2017-09" db="EMBL/GenBank/DDBJ databases">
        <title>Depth-based differentiation of microbial function through sediment-hosted aquifers and enrichment of novel symbionts in the deep terrestrial subsurface.</title>
        <authorList>
            <person name="Probst A.J."/>
            <person name="Ladd B."/>
            <person name="Jarett J.K."/>
            <person name="Geller-Mcgrath D.E."/>
            <person name="Sieber C.M."/>
            <person name="Emerson J.B."/>
            <person name="Anantharaman K."/>
            <person name="Thomas B.C."/>
            <person name="Malmstrom R."/>
            <person name="Stieglmeier M."/>
            <person name="Klingl A."/>
            <person name="Woyke T."/>
            <person name="Ryan C.M."/>
            <person name="Banfield J.F."/>
        </authorList>
    </citation>
    <scope>NUCLEOTIDE SEQUENCE [LARGE SCALE GENOMIC DNA]</scope>
    <source>
        <strain evidence="17">CG23_combo_of_CG06-09_8_20_14_all_40_14</strain>
    </source>
</reference>
<dbReference type="GO" id="GO:0005886">
    <property type="term" value="C:plasma membrane"/>
    <property type="evidence" value="ECO:0007669"/>
    <property type="project" value="TreeGrafter"/>
</dbReference>
<keyword evidence="5" id="KW-0133">Cell shape</keyword>
<evidence type="ECO:0000256" key="1">
    <source>
        <dbReference type="ARBA" id="ARBA00004141"/>
    </source>
</evidence>
<feature type="transmembrane region" description="Helical" evidence="16">
    <location>
        <begin position="371"/>
        <end position="390"/>
    </location>
</feature>
<proteinExistence type="inferred from homology"/>
<evidence type="ECO:0000256" key="7">
    <source>
        <dbReference type="ARBA" id="ARBA00022989"/>
    </source>
</evidence>
<dbReference type="InterPro" id="IPR001182">
    <property type="entry name" value="FtsW/RodA"/>
</dbReference>
<evidence type="ECO:0000256" key="11">
    <source>
        <dbReference type="ARBA" id="ARBA00038053"/>
    </source>
</evidence>
<evidence type="ECO:0000256" key="9">
    <source>
        <dbReference type="ARBA" id="ARBA00032370"/>
    </source>
</evidence>
<keyword evidence="6" id="KW-0573">Peptidoglycan synthesis</keyword>
<feature type="transmembrane region" description="Helical" evidence="16">
    <location>
        <begin position="260"/>
        <end position="277"/>
    </location>
</feature>
<feature type="transmembrane region" description="Helical" evidence="16">
    <location>
        <begin position="144"/>
        <end position="164"/>
    </location>
</feature>
<evidence type="ECO:0000256" key="8">
    <source>
        <dbReference type="ARBA" id="ARBA00023136"/>
    </source>
</evidence>
<evidence type="ECO:0000256" key="3">
    <source>
        <dbReference type="ARBA" id="ARBA00022679"/>
    </source>
</evidence>
<comment type="subcellular location">
    <subcellularLocation>
        <location evidence="1">Membrane</location>
        <topology evidence="1">Multi-pass membrane protein</topology>
    </subcellularLocation>
</comment>
<evidence type="ECO:0000256" key="10">
    <source>
        <dbReference type="ARBA" id="ARBA00033270"/>
    </source>
</evidence>
<comment type="similarity">
    <text evidence="11">Belongs to the SEDS family. FtsW subfamily.</text>
</comment>
<keyword evidence="3" id="KW-0808">Transferase</keyword>
<dbReference type="GO" id="GO:0008955">
    <property type="term" value="F:peptidoglycan glycosyltransferase activity"/>
    <property type="evidence" value="ECO:0007669"/>
    <property type="project" value="UniProtKB-EC"/>
</dbReference>
<evidence type="ECO:0000256" key="15">
    <source>
        <dbReference type="ARBA" id="ARBA00049902"/>
    </source>
</evidence>
<evidence type="ECO:0000313" key="18">
    <source>
        <dbReference type="Proteomes" id="UP000231388"/>
    </source>
</evidence>
<feature type="transmembrane region" description="Helical" evidence="16">
    <location>
        <begin position="58"/>
        <end position="76"/>
    </location>
</feature>
<dbReference type="GO" id="GO:0009252">
    <property type="term" value="P:peptidoglycan biosynthetic process"/>
    <property type="evidence" value="ECO:0007669"/>
    <property type="project" value="UniProtKB-KW"/>
</dbReference>
<evidence type="ECO:0000313" key="17">
    <source>
        <dbReference type="EMBL" id="PIP04809.1"/>
    </source>
</evidence>
<dbReference type="GO" id="GO:0008360">
    <property type="term" value="P:regulation of cell shape"/>
    <property type="evidence" value="ECO:0007669"/>
    <property type="project" value="UniProtKB-KW"/>
</dbReference>
<evidence type="ECO:0000256" key="6">
    <source>
        <dbReference type="ARBA" id="ARBA00022984"/>
    </source>
</evidence>
<dbReference type="EMBL" id="PCQY01000006">
    <property type="protein sequence ID" value="PIP04809.1"/>
    <property type="molecule type" value="Genomic_DNA"/>
</dbReference>
<evidence type="ECO:0000256" key="5">
    <source>
        <dbReference type="ARBA" id="ARBA00022960"/>
    </source>
</evidence>
<dbReference type="EC" id="2.4.99.28" evidence="14"/>
<dbReference type="Pfam" id="PF01098">
    <property type="entry name" value="FTSW_RODA_SPOVE"/>
    <property type="match status" value="1"/>
</dbReference>
<feature type="transmembrane region" description="Helical" evidence="16">
    <location>
        <begin position="334"/>
        <end position="359"/>
    </location>
</feature>
<evidence type="ECO:0000256" key="16">
    <source>
        <dbReference type="SAM" id="Phobius"/>
    </source>
</evidence>
<protein>
    <recommendedName>
        <fullName evidence="12">Probable peptidoglycan glycosyltransferase FtsW</fullName>
        <ecNumber evidence="14">2.4.99.28</ecNumber>
    </recommendedName>
    <alternativeName>
        <fullName evidence="13">Cell division protein FtsW</fullName>
    </alternativeName>
    <alternativeName>
        <fullName evidence="10">Cell wall polymerase</fullName>
    </alternativeName>
    <alternativeName>
        <fullName evidence="9">Peptidoglycan polymerase</fullName>
    </alternativeName>
</protein>
<dbReference type="GO" id="GO:0032153">
    <property type="term" value="C:cell division site"/>
    <property type="evidence" value="ECO:0007669"/>
    <property type="project" value="TreeGrafter"/>
</dbReference>
<dbReference type="GO" id="GO:0051301">
    <property type="term" value="P:cell division"/>
    <property type="evidence" value="ECO:0007669"/>
    <property type="project" value="InterPro"/>
</dbReference>
<feature type="transmembrane region" description="Helical" evidence="16">
    <location>
        <begin position="297"/>
        <end position="322"/>
    </location>
</feature>
<keyword evidence="4 16" id="KW-0812">Transmembrane</keyword>
<sequence length="395" mass="44243">MYNRILRKNQKGVRRENYDKVLFYLVLTLALFGLLMVFESSSSYAQNVFGNKYKFLFQQFVWVLIGFFGMWYVYKVKLRVLKSWAKPLMLISLGFLAVLALQSTLSKIFGTSVQTPFTKITYGAFRWVVLNPPPFPAVPLLGRISFQPTDIAKLAFILYISLFLEKISPKDKRKQLGFLVLVLTTVGLVFLEPDFGTAAIFISIAVALYFVSNLPLIYLFLGLPLMAVLGGILSFSSAYRRQRLMTFFNRRETDILKEGYHILQILIAIGSGGVFGLGFGESRQKYAYIPEVVSDSIFAVIAEEFGFVGSVVLALVFLALIWRGITIAKNQRDVFGRSLAVGISCWLGVQTFINLFAMVHLIPLTGVTLPFISYGGSSMVVSLMGVGILLKLSKH</sequence>
<name>A0A2G9XCW6_UNCKA</name>
<keyword evidence="8 16" id="KW-0472">Membrane</keyword>
<feature type="transmembrane region" description="Helical" evidence="16">
    <location>
        <begin position="215"/>
        <end position="239"/>
    </location>
</feature>
<evidence type="ECO:0000256" key="14">
    <source>
        <dbReference type="ARBA" id="ARBA00044770"/>
    </source>
</evidence>
<keyword evidence="2" id="KW-0328">Glycosyltransferase</keyword>
<organism evidence="17 18">
    <name type="scientific">candidate division WWE3 bacterium CG23_combo_of_CG06-09_8_20_14_all_40_14</name>
    <dbReference type="NCBI Taxonomy" id="1975095"/>
    <lineage>
        <taxon>Bacteria</taxon>
        <taxon>Katanobacteria</taxon>
    </lineage>
</organism>
<accession>A0A2G9XCW6</accession>
<evidence type="ECO:0000256" key="4">
    <source>
        <dbReference type="ARBA" id="ARBA00022692"/>
    </source>
</evidence>
<gene>
    <name evidence="17" type="ORF">COX53_00405</name>
</gene>
<feature type="transmembrane region" description="Helical" evidence="16">
    <location>
        <begin position="21"/>
        <end position="38"/>
    </location>
</feature>
<comment type="catalytic activity">
    <reaction evidence="15">
        <text>[GlcNAc-(1-&gt;4)-Mur2Ac(oyl-L-Ala-gamma-D-Glu-L-Lys-D-Ala-D-Ala)](n)-di-trans,octa-cis-undecaprenyl diphosphate + beta-D-GlcNAc-(1-&gt;4)-Mur2Ac(oyl-L-Ala-gamma-D-Glu-L-Lys-D-Ala-D-Ala)-di-trans,octa-cis-undecaprenyl diphosphate = [GlcNAc-(1-&gt;4)-Mur2Ac(oyl-L-Ala-gamma-D-Glu-L-Lys-D-Ala-D-Ala)](n+1)-di-trans,octa-cis-undecaprenyl diphosphate + di-trans,octa-cis-undecaprenyl diphosphate + H(+)</text>
        <dbReference type="Rhea" id="RHEA:23708"/>
        <dbReference type="Rhea" id="RHEA-COMP:9602"/>
        <dbReference type="Rhea" id="RHEA-COMP:9603"/>
        <dbReference type="ChEBI" id="CHEBI:15378"/>
        <dbReference type="ChEBI" id="CHEBI:58405"/>
        <dbReference type="ChEBI" id="CHEBI:60033"/>
        <dbReference type="ChEBI" id="CHEBI:78435"/>
        <dbReference type="EC" id="2.4.99.28"/>
    </reaction>
</comment>
<feature type="transmembrane region" description="Helical" evidence="16">
    <location>
        <begin position="176"/>
        <end position="209"/>
    </location>
</feature>
<dbReference type="PANTHER" id="PTHR30474:SF2">
    <property type="entry name" value="PEPTIDOGLYCAN GLYCOSYLTRANSFERASE FTSW-RELATED"/>
    <property type="match status" value="1"/>
</dbReference>
<feature type="transmembrane region" description="Helical" evidence="16">
    <location>
        <begin position="88"/>
        <end position="109"/>
    </location>
</feature>
<dbReference type="GO" id="GO:0015648">
    <property type="term" value="F:lipid-linked peptidoglycan transporter activity"/>
    <property type="evidence" value="ECO:0007669"/>
    <property type="project" value="TreeGrafter"/>
</dbReference>
<evidence type="ECO:0000256" key="12">
    <source>
        <dbReference type="ARBA" id="ARBA00041185"/>
    </source>
</evidence>
<keyword evidence="7 16" id="KW-1133">Transmembrane helix</keyword>
<evidence type="ECO:0000256" key="13">
    <source>
        <dbReference type="ARBA" id="ARBA00041418"/>
    </source>
</evidence>